<dbReference type="InterPro" id="IPR005828">
    <property type="entry name" value="MFS_sugar_transport-like"/>
</dbReference>
<dbReference type="Gene3D" id="1.20.1250.20">
    <property type="entry name" value="MFS general substrate transporter like domains"/>
    <property type="match status" value="1"/>
</dbReference>
<keyword evidence="4 8" id="KW-0812">Transmembrane</keyword>
<feature type="transmembrane region" description="Helical" evidence="8">
    <location>
        <begin position="285"/>
        <end position="302"/>
    </location>
</feature>
<dbReference type="InterPro" id="IPR036259">
    <property type="entry name" value="MFS_trans_sf"/>
</dbReference>
<feature type="transmembrane region" description="Helical" evidence="8">
    <location>
        <begin position="193"/>
        <end position="214"/>
    </location>
</feature>
<feature type="transmembrane region" description="Helical" evidence="8">
    <location>
        <begin position="377"/>
        <end position="398"/>
    </location>
</feature>
<evidence type="ECO:0000256" key="4">
    <source>
        <dbReference type="ARBA" id="ARBA00022692"/>
    </source>
</evidence>
<evidence type="ECO:0000313" key="11">
    <source>
        <dbReference type="Proteomes" id="UP001501414"/>
    </source>
</evidence>
<keyword evidence="2" id="KW-0813">Transport</keyword>
<evidence type="ECO:0000256" key="3">
    <source>
        <dbReference type="ARBA" id="ARBA00022475"/>
    </source>
</evidence>
<gene>
    <name evidence="10" type="primary">proP</name>
    <name evidence="10" type="ORF">GCM10009613_20330</name>
</gene>
<dbReference type="PANTHER" id="PTHR43528:SF1">
    <property type="entry name" value="ALPHA-KETOGLUTARATE PERMEASE"/>
    <property type="match status" value="1"/>
</dbReference>
<evidence type="ECO:0000256" key="7">
    <source>
        <dbReference type="ARBA" id="ARBA00023136"/>
    </source>
</evidence>
<feature type="domain" description="Major facilitator superfamily (MFS) profile" evidence="9">
    <location>
        <begin position="21"/>
        <end position="431"/>
    </location>
</feature>
<comment type="caution">
    <text evidence="10">The sequence shown here is derived from an EMBL/GenBank/DDBJ whole genome shotgun (WGS) entry which is preliminary data.</text>
</comment>
<dbReference type="PROSITE" id="PS50850">
    <property type="entry name" value="MFS"/>
    <property type="match status" value="1"/>
</dbReference>
<dbReference type="Pfam" id="PF00083">
    <property type="entry name" value="Sugar_tr"/>
    <property type="match status" value="2"/>
</dbReference>
<dbReference type="SUPFAM" id="SSF103473">
    <property type="entry name" value="MFS general substrate transporter"/>
    <property type="match status" value="1"/>
</dbReference>
<protein>
    <submittedName>
        <fullName evidence="10">Glycine betaine/L-proline transporter ProP</fullName>
    </submittedName>
</protein>
<feature type="transmembrane region" description="Helical" evidence="8">
    <location>
        <begin position="21"/>
        <end position="42"/>
    </location>
</feature>
<feature type="transmembrane region" description="Helical" evidence="8">
    <location>
        <begin position="96"/>
        <end position="117"/>
    </location>
</feature>
<feature type="transmembrane region" description="Helical" evidence="8">
    <location>
        <begin position="404"/>
        <end position="425"/>
    </location>
</feature>
<keyword evidence="7 8" id="KW-0472">Membrane</keyword>
<dbReference type="PANTHER" id="PTHR43528">
    <property type="entry name" value="ALPHA-KETOGLUTARATE PERMEASE"/>
    <property type="match status" value="1"/>
</dbReference>
<keyword evidence="11" id="KW-1185">Reference proteome</keyword>
<feature type="transmembrane region" description="Helical" evidence="8">
    <location>
        <begin position="340"/>
        <end position="365"/>
    </location>
</feature>
<evidence type="ECO:0000256" key="6">
    <source>
        <dbReference type="ARBA" id="ARBA00022989"/>
    </source>
</evidence>
<reference evidence="10 11" key="1">
    <citation type="journal article" date="2019" name="Int. J. Syst. Evol. Microbiol.">
        <title>The Global Catalogue of Microorganisms (GCM) 10K type strain sequencing project: providing services to taxonomists for standard genome sequencing and annotation.</title>
        <authorList>
            <consortium name="The Broad Institute Genomics Platform"/>
            <consortium name="The Broad Institute Genome Sequencing Center for Infectious Disease"/>
            <person name="Wu L."/>
            <person name="Ma J."/>
        </authorList>
    </citation>
    <scope>NUCLEOTIDE SEQUENCE [LARGE SCALE GENOMIC DNA]</scope>
    <source>
        <strain evidence="10 11">JCM 11896</strain>
    </source>
</reference>
<proteinExistence type="predicted"/>
<comment type="subcellular location">
    <subcellularLocation>
        <location evidence="1">Cell membrane</location>
        <topology evidence="1">Multi-pass membrane protein</topology>
    </subcellularLocation>
</comment>
<evidence type="ECO:0000256" key="2">
    <source>
        <dbReference type="ARBA" id="ARBA00022448"/>
    </source>
</evidence>
<dbReference type="InterPro" id="IPR020846">
    <property type="entry name" value="MFS_dom"/>
</dbReference>
<keyword evidence="3" id="KW-1003">Cell membrane</keyword>
<organism evidence="10 11">
    <name type="scientific">Pseudonocardia kongjuensis</name>
    <dbReference type="NCBI Taxonomy" id="102227"/>
    <lineage>
        <taxon>Bacteria</taxon>
        <taxon>Bacillati</taxon>
        <taxon>Actinomycetota</taxon>
        <taxon>Actinomycetes</taxon>
        <taxon>Pseudonocardiales</taxon>
        <taxon>Pseudonocardiaceae</taxon>
        <taxon>Pseudonocardia</taxon>
    </lineage>
</organism>
<feature type="transmembrane region" description="Helical" evidence="8">
    <location>
        <begin position="159"/>
        <end position="181"/>
    </location>
</feature>
<feature type="transmembrane region" description="Helical" evidence="8">
    <location>
        <begin position="247"/>
        <end position="265"/>
    </location>
</feature>
<accession>A0ABN1XNN2</accession>
<evidence type="ECO:0000256" key="1">
    <source>
        <dbReference type="ARBA" id="ARBA00004651"/>
    </source>
</evidence>
<keyword evidence="5" id="KW-0769">Symport</keyword>
<dbReference type="InterPro" id="IPR005829">
    <property type="entry name" value="Sugar_transporter_CS"/>
</dbReference>
<evidence type="ECO:0000313" key="10">
    <source>
        <dbReference type="EMBL" id="GAA1386408.1"/>
    </source>
</evidence>
<dbReference type="InterPro" id="IPR051084">
    <property type="entry name" value="H+-coupled_symporters"/>
</dbReference>
<evidence type="ECO:0000256" key="5">
    <source>
        <dbReference type="ARBA" id="ARBA00022847"/>
    </source>
</evidence>
<evidence type="ECO:0000259" key="9">
    <source>
        <dbReference type="PROSITE" id="PS50850"/>
    </source>
</evidence>
<evidence type="ECO:0000256" key="8">
    <source>
        <dbReference type="SAM" id="Phobius"/>
    </source>
</evidence>
<dbReference type="Proteomes" id="UP001501414">
    <property type="component" value="Unassembled WGS sequence"/>
</dbReference>
<name>A0ABN1XNN2_9PSEU</name>
<feature type="transmembrane region" description="Helical" evidence="8">
    <location>
        <begin position="123"/>
        <end position="147"/>
    </location>
</feature>
<dbReference type="EMBL" id="BAAAJK010000006">
    <property type="protein sequence ID" value="GAA1386408.1"/>
    <property type="molecule type" value="Genomic_DNA"/>
</dbReference>
<sequence length="444" mass="47241">MSSSDTTLAPPGPADTRRRRAITAACIGNFIEYYDFVIYGYFAAVIAKLFFPAENETVSLMLTFAAFAVSYVARPLGAVVFGYLGDRFGRRLPLTIAILMIATCTTVIGLTPTYAAIGIAAPIIITVARLLQGISVGGEYGGALAFVSEYAPDRRRSFYTGWITFSIGLATLVGAGVASLLTAGLSQADLESWGWRLPFLVGMPLGLVGLYLRLRLEETPHFAKVQQHLAVEKAPLRTGMRREWRSLLLGMGLFAAPVYTIYIYFIYSPTYLTRELGYTAAEGQVANLIALAFYCVLLPFGARAGDRFGRRPMLLIGAAAVTLVTFPAFTALGSGNIVSATLLLVLTAICFVPLSSVNLAAIAEIFPTTFRYTGASLSLNIPATLLGGTAPLLATLLIAQTGVLAAPAWLVLAGGVVTFAAAVVYRETGGRALRQSADDRSSAP</sequence>
<dbReference type="PROSITE" id="PS00217">
    <property type="entry name" value="SUGAR_TRANSPORT_2"/>
    <property type="match status" value="1"/>
</dbReference>
<feature type="transmembrane region" description="Helical" evidence="8">
    <location>
        <begin position="314"/>
        <end position="334"/>
    </location>
</feature>
<keyword evidence="6 8" id="KW-1133">Transmembrane helix</keyword>
<dbReference type="RefSeq" id="WP_344020789.1">
    <property type="nucleotide sequence ID" value="NZ_BAAAJK010000006.1"/>
</dbReference>
<feature type="transmembrane region" description="Helical" evidence="8">
    <location>
        <begin position="62"/>
        <end position="84"/>
    </location>
</feature>